<dbReference type="Pfam" id="PF11716">
    <property type="entry name" value="MDMPI_N"/>
    <property type="match status" value="1"/>
</dbReference>
<evidence type="ECO:0000313" key="3">
    <source>
        <dbReference type="Proteomes" id="UP000481583"/>
    </source>
</evidence>
<proteinExistence type="predicted"/>
<evidence type="ECO:0000259" key="1">
    <source>
        <dbReference type="Pfam" id="PF11716"/>
    </source>
</evidence>
<dbReference type="SUPFAM" id="SSF109854">
    <property type="entry name" value="DinB/YfiT-like putative metalloenzymes"/>
    <property type="match status" value="1"/>
</dbReference>
<dbReference type="GO" id="GO:0046872">
    <property type="term" value="F:metal ion binding"/>
    <property type="evidence" value="ECO:0007669"/>
    <property type="project" value="InterPro"/>
</dbReference>
<dbReference type="AlphaFoldDB" id="A0A6G4TV68"/>
<sequence length="209" mass="21217">MNSGGECDDASAVALLTAGVSLLERGLGYALGNLSLVTPATLANPTPCADWDLRGLLLHLDDSLGALCEAAAAGTIAVGSARPPIAPAASADPVAAVRARGRMLLGLWSGSDANDRETISVGGTPLTAAIVTSTGAIETAVHGWDIARACGADRPLPEALAEELLELAPLFVSAADRPVRFALPREAGVEAGSGERLLAFLGRDPYGWP</sequence>
<dbReference type="Gene3D" id="1.20.120.450">
    <property type="entry name" value="dinb family like domain"/>
    <property type="match status" value="1"/>
</dbReference>
<reference evidence="2 3" key="1">
    <citation type="submission" date="2020-02" db="EMBL/GenBank/DDBJ databases">
        <title>Whole-genome analyses of novel actinobacteria.</title>
        <authorList>
            <person name="Sahin N."/>
        </authorList>
    </citation>
    <scope>NUCLEOTIDE SEQUENCE [LARGE SCALE GENOMIC DNA]</scope>
    <source>
        <strain evidence="2 3">A7024</strain>
    </source>
</reference>
<evidence type="ECO:0000313" key="2">
    <source>
        <dbReference type="EMBL" id="NGN63713.1"/>
    </source>
</evidence>
<keyword evidence="3" id="KW-1185">Reference proteome</keyword>
<dbReference type="EMBL" id="JAAKZV010000019">
    <property type="protein sequence ID" value="NGN63713.1"/>
    <property type="molecule type" value="Genomic_DNA"/>
</dbReference>
<feature type="domain" description="Mycothiol-dependent maleylpyruvate isomerase metal-binding" evidence="1">
    <location>
        <begin position="35"/>
        <end position="147"/>
    </location>
</feature>
<dbReference type="Proteomes" id="UP000481583">
    <property type="component" value="Unassembled WGS sequence"/>
</dbReference>
<dbReference type="InterPro" id="IPR017517">
    <property type="entry name" value="Maleyloyr_isom"/>
</dbReference>
<dbReference type="InterPro" id="IPR017520">
    <property type="entry name" value="CHP03086"/>
</dbReference>
<organism evidence="2 3">
    <name type="scientific">Streptomyces coryli</name>
    <dbReference type="NCBI Taxonomy" id="1128680"/>
    <lineage>
        <taxon>Bacteria</taxon>
        <taxon>Bacillati</taxon>
        <taxon>Actinomycetota</taxon>
        <taxon>Actinomycetes</taxon>
        <taxon>Kitasatosporales</taxon>
        <taxon>Streptomycetaceae</taxon>
        <taxon>Streptomyces</taxon>
    </lineage>
</organism>
<dbReference type="InterPro" id="IPR034660">
    <property type="entry name" value="DinB/YfiT-like"/>
</dbReference>
<protein>
    <submittedName>
        <fullName evidence="2">TIGR03086 family protein</fullName>
    </submittedName>
</protein>
<dbReference type="RefSeq" id="WP_165233607.1">
    <property type="nucleotide sequence ID" value="NZ_JAAKZV010000019.1"/>
</dbReference>
<gene>
    <name evidence="2" type="ORF">G5C51_07295</name>
</gene>
<dbReference type="NCBIfam" id="TIGR03083">
    <property type="entry name" value="maleylpyruvate isomerase family mycothiol-dependent enzyme"/>
    <property type="match status" value="1"/>
</dbReference>
<name>A0A6G4TV68_9ACTN</name>
<dbReference type="InterPro" id="IPR024344">
    <property type="entry name" value="MDMPI_metal-binding"/>
</dbReference>
<accession>A0A6G4TV68</accession>
<comment type="caution">
    <text evidence="2">The sequence shown here is derived from an EMBL/GenBank/DDBJ whole genome shotgun (WGS) entry which is preliminary data.</text>
</comment>
<dbReference type="NCBIfam" id="TIGR03086">
    <property type="entry name" value="TIGR03086 family metal-binding protein"/>
    <property type="match status" value="1"/>
</dbReference>